<organism evidence="8 9">
    <name type="scientific">Paraburkholderia kururiensis</name>
    <dbReference type="NCBI Taxonomy" id="984307"/>
    <lineage>
        <taxon>Bacteria</taxon>
        <taxon>Pseudomonadati</taxon>
        <taxon>Pseudomonadota</taxon>
        <taxon>Betaproteobacteria</taxon>
        <taxon>Burkholderiales</taxon>
        <taxon>Burkholderiaceae</taxon>
        <taxon>Paraburkholderia</taxon>
    </lineage>
</organism>
<evidence type="ECO:0000313" key="8">
    <source>
        <dbReference type="EMBL" id="WQD81191.1"/>
    </source>
</evidence>
<feature type="transmembrane region" description="Helical" evidence="7">
    <location>
        <begin position="503"/>
        <end position="519"/>
    </location>
</feature>
<feature type="transmembrane region" description="Helical" evidence="7">
    <location>
        <begin position="137"/>
        <end position="156"/>
    </location>
</feature>
<evidence type="ECO:0000256" key="5">
    <source>
        <dbReference type="ARBA" id="ARBA00022989"/>
    </source>
</evidence>
<keyword evidence="5 7" id="KW-1133">Transmembrane helix</keyword>
<evidence type="ECO:0000256" key="6">
    <source>
        <dbReference type="ARBA" id="ARBA00023136"/>
    </source>
</evidence>
<feature type="transmembrane region" description="Helical" evidence="7">
    <location>
        <begin position="452"/>
        <end position="474"/>
    </location>
</feature>
<feature type="transmembrane region" description="Helical" evidence="7">
    <location>
        <begin position="90"/>
        <end position="107"/>
    </location>
</feature>
<keyword evidence="2" id="KW-0813">Transport</keyword>
<evidence type="ECO:0000256" key="3">
    <source>
        <dbReference type="ARBA" id="ARBA00022475"/>
    </source>
</evidence>
<evidence type="ECO:0000256" key="4">
    <source>
        <dbReference type="ARBA" id="ARBA00022692"/>
    </source>
</evidence>
<dbReference type="Pfam" id="PF04632">
    <property type="entry name" value="FUSC"/>
    <property type="match status" value="1"/>
</dbReference>
<feature type="transmembrane region" description="Helical" evidence="7">
    <location>
        <begin position="162"/>
        <end position="187"/>
    </location>
</feature>
<evidence type="ECO:0000313" key="9">
    <source>
        <dbReference type="Proteomes" id="UP001325479"/>
    </source>
</evidence>
<feature type="transmembrane region" description="Helical" evidence="7">
    <location>
        <begin position="35"/>
        <end position="59"/>
    </location>
</feature>
<dbReference type="EMBL" id="CP139965">
    <property type="protein sequence ID" value="WQD81191.1"/>
    <property type="molecule type" value="Genomic_DNA"/>
</dbReference>
<keyword evidence="6 7" id="KW-0472">Membrane</keyword>
<dbReference type="Proteomes" id="UP001325479">
    <property type="component" value="Chromosome"/>
</dbReference>
<name>A0ABZ0WV41_9BURK</name>
<keyword evidence="4 7" id="KW-0812">Transmembrane</keyword>
<dbReference type="PANTHER" id="PTHR30509:SF9">
    <property type="entry name" value="MULTIDRUG RESISTANCE PROTEIN MDTO"/>
    <property type="match status" value="1"/>
</dbReference>
<keyword evidence="9" id="KW-1185">Reference proteome</keyword>
<comment type="subcellular location">
    <subcellularLocation>
        <location evidence="1">Cell membrane</location>
        <topology evidence="1">Multi-pass membrane protein</topology>
    </subcellularLocation>
</comment>
<gene>
    <name evidence="8" type="ORF">U0042_28165</name>
</gene>
<reference evidence="8 9" key="1">
    <citation type="submission" date="2023-12" db="EMBL/GenBank/DDBJ databases">
        <title>Genome sequencing and assembly of bacterial species from a model synthetic community.</title>
        <authorList>
            <person name="Hogle S.L."/>
        </authorList>
    </citation>
    <scope>NUCLEOTIDE SEQUENCE [LARGE SCALE GENOMIC DNA]</scope>
    <source>
        <strain evidence="8 9">HAMBI 2494</strain>
    </source>
</reference>
<evidence type="ECO:0000256" key="2">
    <source>
        <dbReference type="ARBA" id="ARBA00022448"/>
    </source>
</evidence>
<evidence type="ECO:0000256" key="1">
    <source>
        <dbReference type="ARBA" id="ARBA00004651"/>
    </source>
</evidence>
<sequence>MNRQQAMSRTSSLHRHSAATLHAIKRAGREWGAGAGLVWLHLFKTVVAVLAAMGIAMLLDLPQPRIAMTTVFVLMQPLSGMVLAKSFYRIVGTAVGTIAALVLGAVFVQQPEWYVLGLTVWVAACTAAAVRNRHFRWYGFVLAGYTAALIGTPLVMQPNALYLAALGRAAEVAVGIVCSSAVSALIVPMQTSTVLLRTLHVRYANFTALASSVLSTRLPRGTFERRFADLVDAIVGFEATRVFAAFEDPSIRMRSQHLARLNSEFMDLCARLHALRQLLKRLHWRGEVIESVEPYFRELASLLSTPPRDGEGDSAHASRVATALATFQTSLPKRMRSTRVAIEAHAPSLLPDFDTSGELLYRFVSEFILYANTYASLAVEDNVISREPGIAPYMNKTNGYVVAFMFLRTAVVIATVGWFWIETDWPSGSLALTGAALTCALTSSAPNATRLAFQMAVGALFATVAGYVFTSFVYPVIDGFPLLCVALTPVFAAGAFLMTRRNIAGYGVGFSVFFCLLAGPDNVIAYAPMSLINNGMAIVASMLVASVGFAVVFPPDMGWLIERMCGDLRRQGVFACHGVLPGLNRRFQSGTHDLMFQLRMLLTPRSRRHRDALRWMLVTLEVGHAIIDLRKECAAAAYVNQMDSRWNASIDDLRGDIARLFARPDKRRIARALLAVRAATWVAQDVLDRLRHDRDRRHDLQRMLSCLHFIRTALLDRDAPLGTLRTRVSRSARSRAAAR</sequence>
<dbReference type="InterPro" id="IPR006726">
    <property type="entry name" value="PHBA_efflux_AaeB/fusaric-R"/>
</dbReference>
<feature type="transmembrane region" description="Helical" evidence="7">
    <location>
        <begin position="400"/>
        <end position="421"/>
    </location>
</feature>
<accession>A0ABZ0WV41</accession>
<dbReference type="RefSeq" id="WP_114812752.1">
    <property type="nucleotide sequence ID" value="NZ_CP139965.1"/>
</dbReference>
<proteinExistence type="predicted"/>
<protein>
    <submittedName>
        <fullName evidence="8">FUSC family protein</fullName>
    </submittedName>
</protein>
<keyword evidence="3" id="KW-1003">Cell membrane</keyword>
<feature type="transmembrane region" description="Helical" evidence="7">
    <location>
        <begin position="65"/>
        <end position="83"/>
    </location>
</feature>
<feature type="transmembrane region" description="Helical" evidence="7">
    <location>
        <begin position="113"/>
        <end position="130"/>
    </location>
</feature>
<evidence type="ECO:0000256" key="7">
    <source>
        <dbReference type="SAM" id="Phobius"/>
    </source>
</evidence>
<dbReference type="PANTHER" id="PTHR30509">
    <property type="entry name" value="P-HYDROXYBENZOIC ACID EFFLUX PUMP SUBUNIT-RELATED"/>
    <property type="match status" value="1"/>
</dbReference>
<feature type="transmembrane region" description="Helical" evidence="7">
    <location>
        <begin position="531"/>
        <end position="553"/>
    </location>
</feature>
<feature type="transmembrane region" description="Helical" evidence="7">
    <location>
        <begin position="480"/>
        <end position="498"/>
    </location>
</feature>